<protein>
    <submittedName>
        <fullName evidence="5">Levansucrase</fullName>
    </submittedName>
</protein>
<feature type="site" description="Transition state stabilizer" evidence="3">
    <location>
        <position position="197"/>
    </location>
</feature>
<feature type="binding site" evidence="2">
    <location>
        <begin position="196"/>
        <end position="197"/>
    </location>
    <ligand>
        <name>substrate</name>
    </ligand>
</feature>
<dbReference type="EMBL" id="BBPI01000010">
    <property type="protein sequence ID" value="GAL99722.1"/>
    <property type="molecule type" value="Genomic_DNA"/>
</dbReference>
<comment type="caution">
    <text evidence="5">The sequence shown here is derived from an EMBL/GenBank/DDBJ whole genome shotgun (WGS) entry which is preliminary data.</text>
</comment>
<dbReference type="InterPro" id="IPR023296">
    <property type="entry name" value="Glyco_hydro_beta-prop_sf"/>
</dbReference>
<dbReference type="OrthoDB" id="3359526at2"/>
<name>A0A0A1W305_9SPHN</name>
<dbReference type="SUPFAM" id="SSF75005">
    <property type="entry name" value="Arabinanase/levansucrase/invertase"/>
    <property type="match status" value="1"/>
</dbReference>
<reference evidence="5 6" key="1">
    <citation type="submission" date="2014-11" db="EMBL/GenBank/DDBJ databases">
        <title>Whole genome shotgun sequence of Sphingomonas parapaucimobilis NBRC 15100.</title>
        <authorList>
            <person name="Katano-Makiyama Y."/>
            <person name="Hosoyama A."/>
            <person name="Hashimoto M."/>
            <person name="Hosoyama Y."/>
            <person name="Noguchi M."/>
            <person name="Numata M."/>
            <person name="Tsuchikane K."/>
            <person name="Hirakata S."/>
            <person name="Uohara A."/>
            <person name="Shimodaira J."/>
            <person name="Ohji S."/>
            <person name="Ichikawa N."/>
            <person name="Kimura A."/>
            <person name="Yamazoe A."/>
            <person name="Fujita N."/>
        </authorList>
    </citation>
    <scope>NUCLEOTIDE SEQUENCE [LARGE SCALE GENOMIC DNA]</scope>
    <source>
        <strain evidence="5 6">NBRC 15100</strain>
    </source>
</reference>
<evidence type="ECO:0000256" key="1">
    <source>
        <dbReference type="ARBA" id="ARBA00006775"/>
    </source>
</evidence>
<gene>
    <name evidence="5" type="primary">lsc</name>
    <name evidence="5" type="ORF">SP5_010_00130</name>
</gene>
<dbReference type="eggNOG" id="COG1621">
    <property type="taxonomic scope" value="Bacteria"/>
</dbReference>
<evidence type="ECO:0000313" key="5">
    <source>
        <dbReference type="EMBL" id="GAL99722.1"/>
    </source>
</evidence>
<evidence type="ECO:0000256" key="4">
    <source>
        <dbReference type="RuleBase" id="RU361220"/>
    </source>
</evidence>
<dbReference type="RefSeq" id="WP_042483431.1">
    <property type="nucleotide sequence ID" value="NZ_BBPI01000010.1"/>
</dbReference>
<dbReference type="Pfam" id="PF02435">
    <property type="entry name" value="Glyco_hydro_68"/>
    <property type="match status" value="1"/>
</dbReference>
<keyword evidence="6" id="KW-1185">Reference proteome</keyword>
<dbReference type="InterPro" id="IPR003469">
    <property type="entry name" value="Glyco_hydro_68"/>
</dbReference>
<accession>A0A0A1W305</accession>
<evidence type="ECO:0000313" key="6">
    <source>
        <dbReference type="Proteomes" id="UP000032305"/>
    </source>
</evidence>
<evidence type="ECO:0000256" key="3">
    <source>
        <dbReference type="PIRSR" id="PIRSR603469-4"/>
    </source>
</evidence>
<dbReference type="CDD" id="cd08997">
    <property type="entry name" value="GH68"/>
    <property type="match status" value="1"/>
</dbReference>
<organism evidence="5 6">
    <name type="scientific">Sphingomonas parapaucimobilis NBRC 15100</name>
    <dbReference type="NCBI Taxonomy" id="1219049"/>
    <lineage>
        <taxon>Bacteria</taxon>
        <taxon>Pseudomonadati</taxon>
        <taxon>Pseudomonadota</taxon>
        <taxon>Alphaproteobacteria</taxon>
        <taxon>Sphingomonadales</taxon>
        <taxon>Sphingomonadaceae</taxon>
        <taxon>Sphingomonas</taxon>
    </lineage>
</organism>
<dbReference type="Proteomes" id="UP000032305">
    <property type="component" value="Unassembled WGS sequence"/>
</dbReference>
<evidence type="ECO:0000256" key="2">
    <source>
        <dbReference type="PIRSR" id="PIRSR603469-2"/>
    </source>
</evidence>
<dbReference type="GO" id="GO:0009758">
    <property type="term" value="P:carbohydrate utilization"/>
    <property type="evidence" value="ECO:0007669"/>
    <property type="project" value="InterPro"/>
</dbReference>
<proteinExistence type="inferred from homology"/>
<dbReference type="GO" id="GO:0050053">
    <property type="term" value="F:levansucrase activity"/>
    <property type="evidence" value="ECO:0007669"/>
    <property type="project" value="InterPro"/>
</dbReference>
<comment type="similarity">
    <text evidence="1 4">Belongs to the glycosyl hydrolase 68 family.</text>
</comment>
<dbReference type="Gene3D" id="2.115.10.20">
    <property type="entry name" value="Glycosyl hydrolase domain, family 43"/>
    <property type="match status" value="1"/>
</dbReference>
<feature type="binding site" evidence="2">
    <location>
        <position position="114"/>
    </location>
    <ligand>
        <name>substrate</name>
    </ligand>
</feature>
<dbReference type="AlphaFoldDB" id="A0A0A1W305"/>
<sequence>MTETPAPAHWSADALAGIAAQTDARLPVFTAADIVPILPDHDFWDMWQIAYADGRTAFLGGRSWWFFLATPRLSDPELRHDEARIRLTSYGADGWRDHGVTFADGFTPGSREWSGSAVLGEDDTTLTMYFTASGRRGQPRTFEQRLFETQGRFLIQGEDARTEDWSEPVESVAADGHHYIVANQAEPENGGIKGFRDPGYFRDPADGAEYLLFVGSAGWVKQDIDGVVGVARREGDRWTIQPPLIESLGVNSELERPHIIVRDGHYYCFWSTQGKRFAPGLGAPTGLYAMVADSFAGPWRPVNGTGLVAGNPVEEPTQAYCWWVTGEGDVTSFVDYWGMQGRDASADASLRRERFGGTAAPWFKLAFDGDRVTIA</sequence>